<evidence type="ECO:0000313" key="8">
    <source>
        <dbReference type="EMBL" id="QGR18920.1"/>
    </source>
</evidence>
<dbReference type="GO" id="GO:0019843">
    <property type="term" value="F:rRNA binding"/>
    <property type="evidence" value="ECO:0007669"/>
    <property type="project" value="UniProtKB-UniRule"/>
</dbReference>
<keyword evidence="4 6" id="KW-0689">Ribosomal protein</keyword>
<evidence type="ECO:0000256" key="1">
    <source>
        <dbReference type="ARBA" id="ARBA00006700"/>
    </source>
</evidence>
<dbReference type="Gene3D" id="3.30.70.330">
    <property type="match status" value="1"/>
</dbReference>
<dbReference type="GO" id="GO:0005840">
    <property type="term" value="C:ribosome"/>
    <property type="evidence" value="ECO:0007669"/>
    <property type="project" value="UniProtKB-UniRule"/>
</dbReference>
<evidence type="ECO:0000313" key="9">
    <source>
        <dbReference type="Proteomes" id="UP000423396"/>
    </source>
</evidence>
<dbReference type="InterPro" id="IPR012677">
    <property type="entry name" value="Nucleotide-bd_a/b_plait_sf"/>
</dbReference>
<keyword evidence="9" id="KW-1185">Reference proteome</keyword>
<evidence type="ECO:0000256" key="3">
    <source>
        <dbReference type="ARBA" id="ARBA00022884"/>
    </source>
</evidence>
<dbReference type="Pfam" id="PF00276">
    <property type="entry name" value="Ribosomal_L23"/>
    <property type="match status" value="1"/>
</dbReference>
<dbReference type="Proteomes" id="UP000423396">
    <property type="component" value="Chromosome"/>
</dbReference>
<evidence type="ECO:0000256" key="5">
    <source>
        <dbReference type="ARBA" id="ARBA00023274"/>
    </source>
</evidence>
<dbReference type="PANTHER" id="PTHR11620">
    <property type="entry name" value="60S RIBOSOMAL PROTEIN L23A"/>
    <property type="match status" value="1"/>
</dbReference>
<dbReference type="KEGG" id="sazo:D1868_02235"/>
<dbReference type="InterPro" id="IPR001014">
    <property type="entry name" value="Ribosomal_uL23_CS"/>
</dbReference>
<dbReference type="EMBL" id="CP045483">
    <property type="protein sequence ID" value="QGR18920.1"/>
    <property type="molecule type" value="Genomic_DNA"/>
</dbReference>
<sequence>MIVKEFLATEKAIRLLESQNTLTVIVDKNATKPQIKKEIENMFNVKVEKVNTLITPLGEKKAYVKLKKEFNASEIAHKLGIL</sequence>
<dbReference type="GO" id="GO:0003735">
    <property type="term" value="F:structural constituent of ribosome"/>
    <property type="evidence" value="ECO:0007669"/>
    <property type="project" value="UniProtKB-UniRule"/>
</dbReference>
<dbReference type="InterPro" id="IPR019985">
    <property type="entry name" value="Ribosomal_uL23"/>
</dbReference>
<dbReference type="HAMAP" id="MF_01369_A">
    <property type="entry name" value="Ribosomal_uL23_A"/>
    <property type="match status" value="1"/>
</dbReference>
<protein>
    <recommendedName>
        <fullName evidence="6">Large ribosomal subunit protein uL23</fullName>
    </recommendedName>
</protein>
<name>A0A650CM42_9CREN</name>
<dbReference type="InterPro" id="IPR013025">
    <property type="entry name" value="Ribosomal_uL23-like"/>
</dbReference>
<dbReference type="GeneID" id="42797854"/>
<dbReference type="FunFam" id="3.30.70.330:FF:000532">
    <property type="entry name" value="50S ribosomal protein L23"/>
    <property type="match status" value="1"/>
</dbReference>
<dbReference type="InterPro" id="IPR012678">
    <property type="entry name" value="Ribosomal_uL23/eL15/eS24_sf"/>
</dbReference>
<dbReference type="NCBIfam" id="TIGR03636">
    <property type="entry name" value="uL23_arch"/>
    <property type="match status" value="1"/>
</dbReference>
<keyword evidence="5 6" id="KW-0687">Ribonucleoprotein</keyword>
<evidence type="ECO:0000256" key="7">
    <source>
        <dbReference type="RuleBase" id="RU003934"/>
    </source>
</evidence>
<dbReference type="GO" id="GO:1990904">
    <property type="term" value="C:ribonucleoprotein complex"/>
    <property type="evidence" value="ECO:0007669"/>
    <property type="project" value="UniProtKB-KW"/>
</dbReference>
<dbReference type="GO" id="GO:0006412">
    <property type="term" value="P:translation"/>
    <property type="evidence" value="ECO:0007669"/>
    <property type="project" value="UniProtKB-UniRule"/>
</dbReference>
<dbReference type="RefSeq" id="WP_156005149.1">
    <property type="nucleotide sequence ID" value="NZ_CP045483.1"/>
</dbReference>
<dbReference type="SUPFAM" id="SSF54189">
    <property type="entry name" value="Ribosomal proteins S24e, L23 and L15e"/>
    <property type="match status" value="1"/>
</dbReference>
<keyword evidence="2 6" id="KW-0699">rRNA-binding</keyword>
<proteinExistence type="inferred from homology"/>
<comment type="subunit">
    <text evidence="6">Part of the 50S ribosomal subunit. Contacts protein L29.</text>
</comment>
<dbReference type="PROSITE" id="PS00050">
    <property type="entry name" value="RIBOSOMAL_L23"/>
    <property type="match status" value="1"/>
</dbReference>
<comment type="similarity">
    <text evidence="1 6 7">Belongs to the universal ribosomal protein uL23 family.</text>
</comment>
<evidence type="ECO:0000256" key="4">
    <source>
        <dbReference type="ARBA" id="ARBA00022980"/>
    </source>
</evidence>
<comment type="function">
    <text evidence="6">Binds to 23S rRNA. One of the proteins that surrounds the polypeptide exit tunnel on the outside of the ribosome.</text>
</comment>
<evidence type="ECO:0000256" key="2">
    <source>
        <dbReference type="ARBA" id="ARBA00022730"/>
    </source>
</evidence>
<reference evidence="8 9" key="1">
    <citation type="submission" date="2019-10" db="EMBL/GenBank/DDBJ databases">
        <title>Genome Sequences from Six Type Strain Members of the Archaeal Family Sulfolobaceae: Acidianus ambivalens, Acidianus infernus, Metallosphaera prunae, Stygiolobus azoricus, Sulfolobus metallicus, and Sulfurisphaera ohwakuensis.</title>
        <authorList>
            <person name="Counts J.A."/>
            <person name="Kelly R.M."/>
        </authorList>
    </citation>
    <scope>NUCLEOTIDE SEQUENCE [LARGE SCALE GENOMIC DNA]</scope>
    <source>
        <strain evidence="8 9">FC6</strain>
    </source>
</reference>
<keyword evidence="3 6" id="KW-0694">RNA-binding</keyword>
<dbReference type="OrthoDB" id="7751at2157"/>
<accession>A0A650CM42</accession>
<evidence type="ECO:0000256" key="6">
    <source>
        <dbReference type="HAMAP-Rule" id="MF_01369"/>
    </source>
</evidence>
<gene>
    <name evidence="6" type="primary">rpl23</name>
    <name evidence="8" type="ORF">D1868_02235</name>
</gene>
<organism evidence="8 9">
    <name type="scientific">Stygiolobus azoricus</name>
    <dbReference type="NCBI Taxonomy" id="41675"/>
    <lineage>
        <taxon>Archaea</taxon>
        <taxon>Thermoproteota</taxon>
        <taxon>Thermoprotei</taxon>
        <taxon>Sulfolobales</taxon>
        <taxon>Sulfolobaceae</taxon>
        <taxon>Stygiolobus</taxon>
    </lineage>
</organism>
<dbReference type="AlphaFoldDB" id="A0A650CM42"/>
<dbReference type="NCBIfam" id="NF011118">
    <property type="entry name" value="PRK14548.1"/>
    <property type="match status" value="1"/>
</dbReference>